<sequence>MDTPFLEISVEHTLEKSMSIYEILSQISVAFEVLYKKDANIIEQGGIFCVRIDFDSTLDFEKIYEQPYSLYTFLFDNFINGNDEFEKLFSEDTSNQIPNKNGLEENYLVLRYRTNCIAPMRNYYGFTSHVNKIFGDKVINEEIVDGYLRFIQTKTDFKALLAPGDVETGWKKRFERRKVDLNHPLIQEFFEKVKEWNEKHK</sequence>
<gene>
    <name evidence="1" type="ORF">NEF87_000507</name>
</gene>
<evidence type="ECO:0000313" key="2">
    <source>
        <dbReference type="Proteomes" id="UP001208689"/>
    </source>
</evidence>
<name>A0ABY6HL31_9ARCH</name>
<dbReference type="Proteomes" id="UP001208689">
    <property type="component" value="Chromosome"/>
</dbReference>
<keyword evidence="2" id="KW-1185">Reference proteome</keyword>
<accession>A0ABY6HL31</accession>
<reference evidence="1" key="1">
    <citation type="submission" date="2022-09" db="EMBL/GenBank/DDBJ databases">
        <title>Actin cytoskeleton and complex cell architecture in an #Asgard archaeon.</title>
        <authorList>
            <person name="Ponce Toledo R.I."/>
            <person name="Schleper C."/>
            <person name="Rodrigues Oliveira T."/>
            <person name="Wollweber F."/>
            <person name="Xu J."/>
            <person name="Rittmann S."/>
            <person name="Klingl A."/>
            <person name="Pilhofer M."/>
        </authorList>
    </citation>
    <scope>NUCLEOTIDE SEQUENCE</scope>
    <source>
        <strain evidence="1">B-35</strain>
    </source>
</reference>
<organism evidence="1 2">
    <name type="scientific">Candidatus Lokiarchaeum ossiferum</name>
    <dbReference type="NCBI Taxonomy" id="2951803"/>
    <lineage>
        <taxon>Archaea</taxon>
        <taxon>Promethearchaeati</taxon>
        <taxon>Promethearchaeota</taxon>
        <taxon>Promethearchaeia</taxon>
        <taxon>Promethearchaeales</taxon>
        <taxon>Promethearchaeaceae</taxon>
        <taxon>Candidatus Lokiarchaeum</taxon>
    </lineage>
</organism>
<protein>
    <submittedName>
        <fullName evidence="1">Uncharacterized protein</fullName>
    </submittedName>
</protein>
<evidence type="ECO:0000313" key="1">
    <source>
        <dbReference type="EMBL" id="UYP44222.1"/>
    </source>
</evidence>
<dbReference type="EMBL" id="CP104013">
    <property type="protein sequence ID" value="UYP44222.1"/>
    <property type="molecule type" value="Genomic_DNA"/>
</dbReference>
<proteinExistence type="predicted"/>